<sequence>MLLTRAHALTTAALLSTSLAIASPVSTAQSGSNPVTSGVNDLSGPETQSRNSGENRLDAASDSLDVLTKYYPGLSPQKNDPAYDIAVKDNPFQIEPSMDAGSVSKEGAVTNPFNMPEEDSSSSPTSAAKPFAINGVRGSLSEPSDGIDERALRYYADQRNLERVGAEIRRLKALNPSWTPPTDLFTPRSNVDEQPAWDLFAEGKFKEARQKLDDWKKADANYQPSADLQTKLDDGEARNEIKSATEQKDWSRALKLARDRPSLLVCGEMDVLWRIGEAFARTEDHAGAFDLYAYILRSCSSKEEQIATLQKAALLLPQKGIDALVDSFDVDVAGSDVSGFRFAELRAEIAKSMTSTIGRMRVARDGLSEFENHVREAKTPKDANLLGWFSYNTGEYEAAREWFDLALAAEDDDDEALKGYVLSLRNLEKLAEAEEIAFESMERSSDLGKIYIELVAERINALEDDEALTRSEISRVETAIDDMRSALGAQTLGWYLLDQGEAEEAGDWFAKSVEWEESEEAVVGLAVVASRTKDSGALKGIKADYGERYAALSEFEEYRPPARVVSRATTKPRHQTAKSTRSKKRVAKRSGGDSLMRQANRQFEAGQYQAALQTLDRREARNGKSYGAEVLRGWTNYKLKRWDEAERVFKAQDRVRSTKGTRFGIGAIRNSKYGMWPENQNKCTERWRC</sequence>
<feature type="compositionally biased region" description="Basic residues" evidence="1">
    <location>
        <begin position="570"/>
        <end position="588"/>
    </location>
</feature>
<feature type="compositionally biased region" description="Polar residues" evidence="1">
    <location>
        <begin position="25"/>
        <end position="52"/>
    </location>
</feature>
<evidence type="ECO:0000256" key="2">
    <source>
        <dbReference type="SAM" id="SignalP"/>
    </source>
</evidence>
<dbReference type="RefSeq" id="WP_007066052.1">
    <property type="nucleotide sequence ID" value="NZ_BBWO01000005.1"/>
</dbReference>
<dbReference type="SUPFAM" id="SSF81901">
    <property type="entry name" value="HCP-like"/>
    <property type="match status" value="1"/>
</dbReference>
<evidence type="ECO:0000256" key="1">
    <source>
        <dbReference type="SAM" id="MobiDB-lite"/>
    </source>
</evidence>
<feature type="region of interest" description="Disordered" evidence="1">
    <location>
        <begin position="25"/>
        <end position="57"/>
    </location>
</feature>
<name>A0A0P0ZAP2_9HYPH</name>
<keyword evidence="2" id="KW-0732">Signal</keyword>
<dbReference type="Gene3D" id="1.25.40.10">
    <property type="entry name" value="Tetratricopeptide repeat domain"/>
    <property type="match status" value="1"/>
</dbReference>
<organism evidence="3">
    <name type="scientific">Fulvimarina pelagi</name>
    <dbReference type="NCBI Taxonomy" id="217511"/>
    <lineage>
        <taxon>Bacteria</taxon>
        <taxon>Pseudomonadati</taxon>
        <taxon>Pseudomonadota</taxon>
        <taxon>Alphaproteobacteria</taxon>
        <taxon>Hyphomicrobiales</taxon>
        <taxon>Aurantimonadaceae</taxon>
        <taxon>Fulvimarina</taxon>
    </lineage>
</organism>
<feature type="signal peptide" evidence="2">
    <location>
        <begin position="1"/>
        <end position="22"/>
    </location>
</feature>
<feature type="chain" id="PRO_5006058297" evidence="2">
    <location>
        <begin position="23"/>
        <end position="689"/>
    </location>
</feature>
<dbReference type="AlphaFoldDB" id="A0A0P0ZAP2"/>
<evidence type="ECO:0000313" key="3">
    <source>
        <dbReference type="EMBL" id="BAT31494.1"/>
    </source>
</evidence>
<dbReference type="EMBL" id="LC066397">
    <property type="protein sequence ID" value="BAT31494.1"/>
    <property type="molecule type" value="Genomic_DNA"/>
</dbReference>
<proteinExistence type="predicted"/>
<accession>A0A0P0ZAP2</accession>
<dbReference type="InterPro" id="IPR011990">
    <property type="entry name" value="TPR-like_helical_dom_sf"/>
</dbReference>
<reference evidence="3" key="1">
    <citation type="journal article" date="2015" name="Proc. Natl. Acad. Sci. U.S.A.">
        <title>Bacterial clade with the ribosomal RNA operon on a small plasmid rather than the chromosome.</title>
        <authorList>
            <person name="Anda M."/>
            <person name="Ohtsubo Y."/>
            <person name="Okubo T."/>
            <person name="Sugawara M."/>
            <person name="Nagata Y."/>
            <person name="Tsuda M."/>
            <person name="Minamisawa K."/>
            <person name="Mitsui H."/>
        </authorList>
    </citation>
    <scope>NUCLEOTIDE SEQUENCE</scope>
    <source>
        <strain evidence="3">DSM 15513</strain>
    </source>
</reference>
<feature type="region of interest" description="Disordered" evidence="1">
    <location>
        <begin position="564"/>
        <end position="595"/>
    </location>
</feature>
<protein>
    <submittedName>
        <fullName evidence="3">Uncharacterized protein</fullName>
    </submittedName>
</protein>